<evidence type="ECO:0000256" key="6">
    <source>
        <dbReference type="SAM" id="Phobius"/>
    </source>
</evidence>
<dbReference type="InterPro" id="IPR007267">
    <property type="entry name" value="GtrA_DPMS_TM"/>
</dbReference>
<keyword evidence="4 6" id="KW-1133">Transmembrane helix</keyword>
<feature type="transmembrane region" description="Helical" evidence="6">
    <location>
        <begin position="74"/>
        <end position="92"/>
    </location>
</feature>
<dbReference type="InterPro" id="IPR051401">
    <property type="entry name" value="GtrA_CellWall_Glycosyl"/>
</dbReference>
<comment type="subcellular location">
    <subcellularLocation>
        <location evidence="1">Membrane</location>
        <topology evidence="1">Multi-pass membrane protein</topology>
    </subcellularLocation>
</comment>
<dbReference type="Pfam" id="PF04138">
    <property type="entry name" value="GtrA_DPMS_TM"/>
    <property type="match status" value="1"/>
</dbReference>
<feature type="transmembrane region" description="Helical" evidence="6">
    <location>
        <begin position="104"/>
        <end position="126"/>
    </location>
</feature>
<feature type="transmembrane region" description="Helical" evidence="6">
    <location>
        <begin position="7"/>
        <end position="28"/>
    </location>
</feature>
<accession>A0ABM5ZDP3</accession>
<reference evidence="8 9" key="1">
    <citation type="submission" date="2015-11" db="EMBL/GenBank/DDBJ databases">
        <title>Exploring the genomic traits of fungus-feeding bacterial genus Collimonas.</title>
        <authorList>
            <person name="Song C."/>
            <person name="Schmidt R."/>
            <person name="de Jager V."/>
            <person name="Krzyzanowska D."/>
            <person name="Jongedijk E."/>
            <person name="Cankar K."/>
            <person name="Beekwilder J."/>
            <person name="van Veen A."/>
            <person name="de Boer W."/>
            <person name="van Veen J.A."/>
            <person name="Garbeva P."/>
        </authorList>
    </citation>
    <scope>NUCLEOTIDE SEQUENCE [LARGE SCALE GENOMIC DNA]</scope>
    <source>
        <strain evidence="8 9">Ter291</strain>
    </source>
</reference>
<evidence type="ECO:0000313" key="9">
    <source>
        <dbReference type="Proteomes" id="UP000074914"/>
    </source>
</evidence>
<evidence type="ECO:0000256" key="3">
    <source>
        <dbReference type="ARBA" id="ARBA00022692"/>
    </source>
</evidence>
<evidence type="ECO:0000259" key="7">
    <source>
        <dbReference type="Pfam" id="PF04138"/>
    </source>
</evidence>
<keyword evidence="5 6" id="KW-0472">Membrane</keyword>
<protein>
    <submittedName>
        <fullName evidence="8">GtrA-like family protein</fullName>
    </submittedName>
</protein>
<sequence>MNIRKEFLIFGVVGTVGFLVDAGVLYLLKGSLGLYWARVPSFFCAATATWLLNRQFTFRNRVSGVSIFQEYAKYFGLMLGGGAVNYLVYAIAVSLLPTASYRPLASVALGSIAGMFVNYFFARYFVFRRRLG</sequence>
<keyword evidence="3 6" id="KW-0812">Transmembrane</keyword>
<feature type="domain" description="GtrA/DPMS transmembrane" evidence="7">
    <location>
        <begin position="10"/>
        <end position="127"/>
    </location>
</feature>
<name>A0ABM5ZDP3_9BURK</name>
<comment type="similarity">
    <text evidence="2">Belongs to the GtrA family.</text>
</comment>
<dbReference type="RefSeq" id="WP_062119835.1">
    <property type="nucleotide sequence ID" value="NZ_CP013236.1"/>
</dbReference>
<keyword evidence="9" id="KW-1185">Reference proteome</keyword>
<evidence type="ECO:0000256" key="4">
    <source>
        <dbReference type="ARBA" id="ARBA00022989"/>
    </source>
</evidence>
<dbReference type="EMBL" id="CP013236">
    <property type="protein sequence ID" value="AMP17324.1"/>
    <property type="molecule type" value="Genomic_DNA"/>
</dbReference>
<dbReference type="PANTHER" id="PTHR38459">
    <property type="entry name" value="PROPHAGE BACTOPRENOL-LINKED GLUCOSE TRANSLOCASE HOMOLOG"/>
    <property type="match status" value="1"/>
</dbReference>
<dbReference type="PANTHER" id="PTHR38459:SF1">
    <property type="entry name" value="PROPHAGE BACTOPRENOL-LINKED GLUCOSE TRANSLOCASE HOMOLOG"/>
    <property type="match status" value="1"/>
</dbReference>
<evidence type="ECO:0000256" key="5">
    <source>
        <dbReference type="ARBA" id="ARBA00023136"/>
    </source>
</evidence>
<proteinExistence type="inferred from homology"/>
<evidence type="ECO:0000256" key="2">
    <source>
        <dbReference type="ARBA" id="ARBA00009399"/>
    </source>
</evidence>
<feature type="transmembrane region" description="Helical" evidence="6">
    <location>
        <begin position="34"/>
        <end position="53"/>
    </location>
</feature>
<dbReference type="Proteomes" id="UP000074914">
    <property type="component" value="Chromosome"/>
</dbReference>
<gene>
    <name evidence="8" type="ORF">CPter291_5111</name>
</gene>
<evidence type="ECO:0000313" key="8">
    <source>
        <dbReference type="EMBL" id="AMP17324.1"/>
    </source>
</evidence>
<evidence type="ECO:0000256" key="1">
    <source>
        <dbReference type="ARBA" id="ARBA00004141"/>
    </source>
</evidence>
<organism evidence="8 9">
    <name type="scientific">Collimonas pratensis</name>
    <dbReference type="NCBI Taxonomy" id="279113"/>
    <lineage>
        <taxon>Bacteria</taxon>
        <taxon>Pseudomonadati</taxon>
        <taxon>Pseudomonadota</taxon>
        <taxon>Betaproteobacteria</taxon>
        <taxon>Burkholderiales</taxon>
        <taxon>Oxalobacteraceae</taxon>
        <taxon>Collimonas</taxon>
    </lineage>
</organism>